<dbReference type="AlphaFoldDB" id="A0A853IAD5"/>
<feature type="compositionally biased region" description="Low complexity" evidence="1">
    <location>
        <begin position="18"/>
        <end position="27"/>
    </location>
</feature>
<feature type="compositionally biased region" description="Basic and acidic residues" evidence="1">
    <location>
        <begin position="38"/>
        <end position="55"/>
    </location>
</feature>
<name>A0A853IAD5_9GAMM</name>
<gene>
    <name evidence="2" type="ORF">H0A36_28145</name>
</gene>
<keyword evidence="3" id="KW-1185">Reference proteome</keyword>
<accession>A0A853IAD5</accession>
<dbReference type="Pfam" id="PF05396">
    <property type="entry name" value="Phage_T7_Capsid"/>
    <property type="match status" value="1"/>
</dbReference>
<reference evidence="2 3" key="1">
    <citation type="submission" date="2020-07" db="EMBL/GenBank/DDBJ databases">
        <title>Endozoicomonas sp. nov., isolated from sediment.</title>
        <authorList>
            <person name="Gu T."/>
        </authorList>
    </citation>
    <scope>NUCLEOTIDE SEQUENCE [LARGE SCALE GENOMIC DNA]</scope>
    <source>
        <strain evidence="2 3">SM1973</strain>
    </source>
</reference>
<protein>
    <recommendedName>
        <fullName evidence="4">Capsid assembly protein</fullName>
    </recommendedName>
</protein>
<comment type="caution">
    <text evidence="2">The sequence shown here is derived from an EMBL/GenBank/DDBJ whole genome shotgun (WGS) entry which is preliminary data.</text>
</comment>
<evidence type="ECO:0000313" key="3">
    <source>
        <dbReference type="Proteomes" id="UP000569732"/>
    </source>
</evidence>
<organism evidence="2 3">
    <name type="scientific">Spartinivicinus marinus</name>
    <dbReference type="NCBI Taxonomy" id="2994442"/>
    <lineage>
        <taxon>Bacteria</taxon>
        <taxon>Pseudomonadati</taxon>
        <taxon>Pseudomonadota</taxon>
        <taxon>Gammaproteobacteria</taxon>
        <taxon>Oceanospirillales</taxon>
        <taxon>Zooshikellaceae</taxon>
        <taxon>Spartinivicinus</taxon>
    </lineage>
</organism>
<evidence type="ECO:0008006" key="4">
    <source>
        <dbReference type="Google" id="ProtNLM"/>
    </source>
</evidence>
<dbReference type="RefSeq" id="WP_180571853.1">
    <property type="nucleotide sequence ID" value="NZ_JACCKB010000175.1"/>
</dbReference>
<feature type="region of interest" description="Disordered" evidence="1">
    <location>
        <begin position="1"/>
        <end position="56"/>
    </location>
</feature>
<feature type="compositionally biased region" description="Basic and acidic residues" evidence="1">
    <location>
        <begin position="1"/>
        <end position="12"/>
    </location>
</feature>
<proteinExistence type="predicted"/>
<dbReference type="InterPro" id="IPR008768">
    <property type="entry name" value="Gp9-like"/>
</dbReference>
<evidence type="ECO:0000313" key="2">
    <source>
        <dbReference type="EMBL" id="NYZ69889.1"/>
    </source>
</evidence>
<dbReference type="Proteomes" id="UP000569732">
    <property type="component" value="Unassembled WGS sequence"/>
</dbReference>
<evidence type="ECO:0000256" key="1">
    <source>
        <dbReference type="SAM" id="MobiDB-lite"/>
    </source>
</evidence>
<dbReference type="EMBL" id="JACCKB010000175">
    <property type="protein sequence ID" value="NYZ69889.1"/>
    <property type="molecule type" value="Genomic_DNA"/>
</dbReference>
<sequence length="227" mass="25391">MDVNEQENKTQEQETEVTETQPQESQQDIPQDPPQAEPEAKPEDQPKADVDEEQVKNLVEQAGLDFNVFQSEYEAGGKLSDESYQKLEAAGFPPEIVDAHIEGLRATEELQMQALYNTVGGEENLNQLLSWAGQHLKEEDINSFNEIAANGDMSQLSLALNGLKAQYESQNGSMQITSYSGTQPQVTTDIFHSQDDVQEAMSDPRYGVNETYTKEVEAKMMRTINAR</sequence>